<feature type="non-terminal residue" evidence="2">
    <location>
        <position position="107"/>
    </location>
</feature>
<feature type="non-terminal residue" evidence="2">
    <location>
        <position position="1"/>
    </location>
</feature>
<gene>
    <name evidence="2" type="primary">ORF48795</name>
</gene>
<reference evidence="2" key="1">
    <citation type="submission" date="2014-12" db="EMBL/GenBank/DDBJ databases">
        <title>Insight into the proteome of Arion vulgaris.</title>
        <authorList>
            <person name="Aradska J."/>
            <person name="Bulat T."/>
            <person name="Smidak R."/>
            <person name="Sarate P."/>
            <person name="Gangsoo J."/>
            <person name="Sialana F."/>
            <person name="Bilban M."/>
            <person name="Lubec G."/>
        </authorList>
    </citation>
    <scope>NUCLEOTIDE SEQUENCE</scope>
    <source>
        <tissue evidence="2">Skin</tissue>
    </source>
</reference>
<evidence type="ECO:0000259" key="1">
    <source>
        <dbReference type="PROSITE" id="PS51233"/>
    </source>
</evidence>
<evidence type="ECO:0000313" key="2">
    <source>
        <dbReference type="EMBL" id="CEK63593.1"/>
    </source>
</evidence>
<dbReference type="PROSITE" id="PS51233">
    <property type="entry name" value="VWFD"/>
    <property type="match status" value="1"/>
</dbReference>
<sequence length="107" mass="11843">RTTNGAKFMVEVSKSGRSMIIFANGSDYTIQFRRSTTFSAQQGGIFLQKVNNSLQVSTLDDIGLSITFQNRIIQFTLELGTKYKNLTKGLVGNFNNNPADDLIFPNG</sequence>
<accession>A0A0B6Z4Y8</accession>
<dbReference type="Pfam" id="PF00094">
    <property type="entry name" value="VWD"/>
    <property type="match status" value="1"/>
</dbReference>
<dbReference type="InterPro" id="IPR001846">
    <property type="entry name" value="VWF_type-D"/>
</dbReference>
<proteinExistence type="predicted"/>
<dbReference type="EMBL" id="HACG01016728">
    <property type="protein sequence ID" value="CEK63593.1"/>
    <property type="molecule type" value="Transcribed_RNA"/>
</dbReference>
<feature type="domain" description="VWFD" evidence="1">
    <location>
        <begin position="1"/>
        <end position="107"/>
    </location>
</feature>
<organism evidence="2">
    <name type="scientific">Arion vulgaris</name>
    <dbReference type="NCBI Taxonomy" id="1028688"/>
    <lineage>
        <taxon>Eukaryota</taxon>
        <taxon>Metazoa</taxon>
        <taxon>Spiralia</taxon>
        <taxon>Lophotrochozoa</taxon>
        <taxon>Mollusca</taxon>
        <taxon>Gastropoda</taxon>
        <taxon>Heterobranchia</taxon>
        <taxon>Euthyneura</taxon>
        <taxon>Panpulmonata</taxon>
        <taxon>Eupulmonata</taxon>
        <taxon>Stylommatophora</taxon>
        <taxon>Helicina</taxon>
        <taxon>Arionoidea</taxon>
        <taxon>Arionidae</taxon>
        <taxon>Arion</taxon>
    </lineage>
</organism>
<dbReference type="AlphaFoldDB" id="A0A0B6Z4Y8"/>
<name>A0A0B6Z4Y8_9EUPU</name>
<protein>
    <recommendedName>
        <fullName evidence="1">VWFD domain-containing protein</fullName>
    </recommendedName>
</protein>